<dbReference type="EMBL" id="BAABAJ010000008">
    <property type="protein sequence ID" value="GAA3919550.1"/>
    <property type="molecule type" value="Genomic_DNA"/>
</dbReference>
<name>A0ABP7MBF8_9ACTN</name>
<evidence type="ECO:0000313" key="2">
    <source>
        <dbReference type="Proteomes" id="UP001501000"/>
    </source>
</evidence>
<proteinExistence type="predicted"/>
<dbReference type="Proteomes" id="UP001501000">
    <property type="component" value="Unassembled WGS sequence"/>
</dbReference>
<dbReference type="RefSeq" id="WP_345282840.1">
    <property type="nucleotide sequence ID" value="NZ_BAABAJ010000008.1"/>
</dbReference>
<organism evidence="1 2">
    <name type="scientific">Streptomyces gulbargensis</name>
    <dbReference type="NCBI Taxonomy" id="364901"/>
    <lineage>
        <taxon>Bacteria</taxon>
        <taxon>Bacillati</taxon>
        <taxon>Actinomycetota</taxon>
        <taxon>Actinomycetes</taxon>
        <taxon>Kitasatosporales</taxon>
        <taxon>Streptomycetaceae</taxon>
        <taxon>Streptomyces</taxon>
    </lineage>
</organism>
<gene>
    <name evidence="1" type="ORF">GCM10022244_30800</name>
</gene>
<reference evidence="2" key="1">
    <citation type="journal article" date="2019" name="Int. J. Syst. Evol. Microbiol.">
        <title>The Global Catalogue of Microorganisms (GCM) 10K type strain sequencing project: providing services to taxonomists for standard genome sequencing and annotation.</title>
        <authorList>
            <consortium name="The Broad Institute Genomics Platform"/>
            <consortium name="The Broad Institute Genome Sequencing Center for Infectious Disease"/>
            <person name="Wu L."/>
            <person name="Ma J."/>
        </authorList>
    </citation>
    <scope>NUCLEOTIDE SEQUENCE [LARGE SCALE GENOMIC DNA]</scope>
    <source>
        <strain evidence="2">JCM 16956</strain>
    </source>
</reference>
<sequence length="208" mass="22460">MSTDIHGGIEFRHPGVDAGYHDGEPWVRAMDLWPLYDDSDHAAFGCLFGACNDAGFRPLAAGRGLPADVSGELRAVLEPPVRTGEFHGATWADWAEIARLDPGTVPDSPFTGRLSWSKLSLPSLVHQRLVPDRWPAEVVDLVGPPPAGLERAARLSEWRSGDLLCRYEPLTAGALLGAGSPWSHVFAVMKALADRFGEKAVRLVVAFG</sequence>
<evidence type="ECO:0000313" key="1">
    <source>
        <dbReference type="EMBL" id="GAA3919550.1"/>
    </source>
</evidence>
<comment type="caution">
    <text evidence="1">The sequence shown here is derived from an EMBL/GenBank/DDBJ whole genome shotgun (WGS) entry which is preliminary data.</text>
</comment>
<accession>A0ABP7MBF8</accession>
<protein>
    <submittedName>
        <fullName evidence="1">Uncharacterized protein</fullName>
    </submittedName>
</protein>
<keyword evidence="2" id="KW-1185">Reference proteome</keyword>